<feature type="non-terminal residue" evidence="2">
    <location>
        <position position="1"/>
    </location>
</feature>
<evidence type="ECO:0000313" key="2">
    <source>
        <dbReference type="EMBL" id="KAJ1372853.1"/>
    </source>
</evidence>
<reference evidence="2" key="1">
    <citation type="submission" date="2021-06" db="EMBL/GenBank/DDBJ databases">
        <title>Parelaphostrongylus tenuis whole genome reference sequence.</title>
        <authorList>
            <person name="Garwood T.J."/>
            <person name="Larsen P.A."/>
            <person name="Fountain-Jones N.M."/>
            <person name="Garbe J.R."/>
            <person name="Macchietto M.G."/>
            <person name="Kania S.A."/>
            <person name="Gerhold R.W."/>
            <person name="Richards J.E."/>
            <person name="Wolf T.M."/>
        </authorList>
    </citation>
    <scope>NUCLEOTIDE SEQUENCE</scope>
    <source>
        <strain evidence="2">MNPRO001-30</strain>
        <tissue evidence="2">Meninges</tissue>
    </source>
</reference>
<dbReference type="EMBL" id="JAHQIW010007198">
    <property type="protein sequence ID" value="KAJ1372853.1"/>
    <property type="molecule type" value="Genomic_DNA"/>
</dbReference>
<gene>
    <name evidence="2" type="ORF">KIN20_035137</name>
</gene>
<dbReference type="Proteomes" id="UP001196413">
    <property type="component" value="Unassembled WGS sequence"/>
</dbReference>
<feature type="compositionally biased region" description="Basic and acidic residues" evidence="1">
    <location>
        <begin position="59"/>
        <end position="72"/>
    </location>
</feature>
<dbReference type="Pfam" id="PF03403">
    <property type="entry name" value="PAF-AH_p_II"/>
    <property type="match status" value="1"/>
</dbReference>
<protein>
    <submittedName>
        <fullName evidence="2">Uncharacterized protein</fullName>
    </submittedName>
</protein>
<name>A0AAD5RAP1_PARTN</name>
<proteinExistence type="predicted"/>
<dbReference type="Gene3D" id="3.40.50.1820">
    <property type="entry name" value="alpha/beta hydrolase"/>
    <property type="match status" value="1"/>
</dbReference>
<dbReference type="InterPro" id="IPR029058">
    <property type="entry name" value="AB_hydrolase_fold"/>
</dbReference>
<evidence type="ECO:0000313" key="3">
    <source>
        <dbReference type="Proteomes" id="UP001196413"/>
    </source>
</evidence>
<keyword evidence="3" id="KW-1185">Reference proteome</keyword>
<comment type="caution">
    <text evidence="2">The sequence shown here is derived from an EMBL/GenBank/DDBJ whole genome shotgun (WGS) entry which is preliminary data.</text>
</comment>
<accession>A0AAD5RAP1</accession>
<feature type="region of interest" description="Disordered" evidence="1">
    <location>
        <begin position="53"/>
        <end position="72"/>
    </location>
</feature>
<organism evidence="2 3">
    <name type="scientific">Parelaphostrongylus tenuis</name>
    <name type="common">Meningeal worm</name>
    <dbReference type="NCBI Taxonomy" id="148309"/>
    <lineage>
        <taxon>Eukaryota</taxon>
        <taxon>Metazoa</taxon>
        <taxon>Ecdysozoa</taxon>
        <taxon>Nematoda</taxon>
        <taxon>Chromadorea</taxon>
        <taxon>Rhabditida</taxon>
        <taxon>Rhabditina</taxon>
        <taxon>Rhabditomorpha</taxon>
        <taxon>Strongyloidea</taxon>
        <taxon>Metastrongylidae</taxon>
        <taxon>Parelaphostrongylus</taxon>
    </lineage>
</organism>
<evidence type="ECO:0000256" key="1">
    <source>
        <dbReference type="SAM" id="MobiDB-lite"/>
    </source>
</evidence>
<sequence>MGALWSSTTRYSILPLCGSGSYAAGCADLMITDSSDGDSGVFMRVYYPADKPRTHHRRDATLPKDEKKSTDDYQARLQDLLSEVHKEEQLYGDLMAAKGLQSKEITSICEKIDNKIESARELLKKKQLLSEKKEAVQYVLSAED</sequence>
<dbReference type="AlphaFoldDB" id="A0AAD5RAP1"/>